<gene>
    <name evidence="2" type="ORF">BN948_01044</name>
</gene>
<keyword evidence="3" id="KW-1185">Reference proteome</keyword>
<proteinExistence type="inferred from homology"/>
<evidence type="ECO:0000313" key="3">
    <source>
        <dbReference type="Proteomes" id="UP000028878"/>
    </source>
</evidence>
<name>A0A1L1P9V3_HYDIT</name>
<comment type="similarity">
    <text evidence="1">Belongs to the UPF0065 (bug) family.</text>
</comment>
<dbReference type="PROSITE" id="PS51318">
    <property type="entry name" value="TAT"/>
    <property type="match status" value="1"/>
</dbReference>
<dbReference type="EMBL" id="CCAE010000005">
    <property type="protein sequence ID" value="CDN86638.1"/>
    <property type="molecule type" value="Genomic_DNA"/>
</dbReference>
<reference evidence="3" key="1">
    <citation type="submission" date="2014-02" db="EMBL/GenBank/DDBJ databases">
        <authorList>
            <person name="Gan H."/>
        </authorList>
    </citation>
    <scope>NUCLEOTIDE SEQUENCE [LARGE SCALE GENOMIC DNA]</scope>
    <source>
        <strain evidence="3">S1</strain>
    </source>
</reference>
<evidence type="ECO:0000256" key="1">
    <source>
        <dbReference type="ARBA" id="ARBA00006987"/>
    </source>
</evidence>
<protein>
    <submittedName>
        <fullName evidence="2">Extra-cytoplasmic solute receptor</fullName>
    </submittedName>
</protein>
<dbReference type="Gene3D" id="3.40.190.10">
    <property type="entry name" value="Periplasmic binding protein-like II"/>
    <property type="match status" value="1"/>
</dbReference>
<dbReference type="Proteomes" id="UP000028878">
    <property type="component" value="Unassembled WGS sequence"/>
</dbReference>
<dbReference type="InterPro" id="IPR005064">
    <property type="entry name" value="BUG"/>
</dbReference>
<evidence type="ECO:0000313" key="2">
    <source>
        <dbReference type="EMBL" id="CDN86638.1"/>
    </source>
</evidence>
<accession>A0A1L1P9V3</accession>
<dbReference type="AlphaFoldDB" id="A0A1L1P9V3"/>
<dbReference type="InterPro" id="IPR042100">
    <property type="entry name" value="Bug_dom1"/>
</dbReference>
<dbReference type="Gene3D" id="3.40.190.150">
    <property type="entry name" value="Bordetella uptake gene, domain 1"/>
    <property type="match status" value="1"/>
</dbReference>
<dbReference type="PANTHER" id="PTHR42928">
    <property type="entry name" value="TRICARBOXYLATE-BINDING PROTEIN"/>
    <property type="match status" value="1"/>
</dbReference>
<reference evidence="3" key="2">
    <citation type="submission" date="2014-11" db="EMBL/GenBank/DDBJ databases">
        <title>Draft genome sequence of Hydrogenophaga intermedia S1.</title>
        <authorList>
            <person name="Gan H.M."/>
            <person name="Chew T.H."/>
            <person name="Stolz A."/>
        </authorList>
    </citation>
    <scope>NUCLEOTIDE SEQUENCE [LARGE SCALE GENOMIC DNA]</scope>
    <source>
        <strain evidence="3">S1</strain>
    </source>
</reference>
<dbReference type="InterPro" id="IPR006311">
    <property type="entry name" value="TAT_signal"/>
</dbReference>
<keyword evidence="2" id="KW-0675">Receptor</keyword>
<organism evidence="2 3">
    <name type="scientific">Hydrogenophaga intermedia</name>
    <dbReference type="NCBI Taxonomy" id="65786"/>
    <lineage>
        <taxon>Bacteria</taxon>
        <taxon>Pseudomonadati</taxon>
        <taxon>Pseudomonadota</taxon>
        <taxon>Betaproteobacteria</taxon>
        <taxon>Burkholderiales</taxon>
        <taxon>Comamonadaceae</taxon>
        <taxon>Hydrogenophaga</taxon>
    </lineage>
</organism>
<dbReference type="PANTHER" id="PTHR42928:SF5">
    <property type="entry name" value="BLR1237 PROTEIN"/>
    <property type="match status" value="1"/>
</dbReference>
<sequence>MLKRRHLIVGTGAASAIASFGRTAWAQSLPGTLRIIVVVPPGATMDNIARLTADRLKDTLKRNVIVDYKVGGTGLVASGFLKNSAADGGLIMFAPLAVAAFFPFLYSKLPFEPDTDLVPVCDGVHIPHALTVSPGQNARTLAQYLDAVKADPLKGSIGTSSMSSVGALLMLRLRQLSGVESLQLVAYKGGQPLLADLMGNQIPAGVSVISDYLAQHKAERVRILATGGARRSALAPDIPTLVESGYPDLYGVSSIGFFVRGGTPAPLVQQLSSEITGVLRTPDVRARLLEMGAEPTGGSPQEFRQLVLSERARWEPVARAANIKVD</sequence>
<dbReference type="Pfam" id="PF03401">
    <property type="entry name" value="TctC"/>
    <property type="match status" value="1"/>
</dbReference>
<dbReference type="RefSeq" id="WP_009515817.1">
    <property type="nucleotide sequence ID" value="NZ_CCAE010000005.1"/>
</dbReference>